<protein>
    <submittedName>
        <fullName evidence="2">Uncharacterized protein</fullName>
    </submittedName>
</protein>
<proteinExistence type="predicted"/>
<sequence length="743" mass="81318">MRLAANCVLFLVGSVVAVGAEIGTSSVRRNIQDTQRSSAIAKVKEHRKLSWEQSINREELTSRDVTSSPCTSASFAKPVYQILNFQFNETLSGTPARDLGLTSFQLLDTTNDNSFACTTPYLQDPNNGAWSECGPPDDATSPRTLFRHEFENRAVDIDQMWVCDQSNETFPHLFYSLATLNYAESLVCDNTDGSDTHTHCTIPDEASAPFSGDYTPPYWGTESPEAIAPAPLPANASDAPPSNGSPCIGLSFTYPNWDVGNFTYTSGDGGPVTFALKNHANGQSTICSLEAGQLGDGQWATCDNSTQVSFSQQTGILLVDQTWQCSITNYAEPVTFNAFGNTTLILDCQEGDAPCSAPDAVIKGSLTEPIELTPNAAPKGINYPNCLQNSESPSWEVSELIWRETFVNNRNLGAVDAIFTNNANGVTISCSASGEELNIIGSDNHERWWGCALIEREAFPTYQIISKIKLNPVALQFAINQPWWCNGNEEQPPAKFIGEGLVDVPFSCSWANISSTSSGPDTTCPISNSTGWNCTQTCTIDTALHMPGTMINKTTLPPDEFVEPAPSGYSCTIGSVLSPKWRIPWSSLTPYWGNPLLENTTETTISFDLQNMVLGGYVAVSQTDTTLTPLLPESDPDQWFDCVDNENQEVPTVLTCQWQFDLKTAYFAIKQSWYCDDKDPEHPIIFEGEGSRIFDYTCYVDRQSKDITCSASNVLDPGTVLPTTFEWYTAPDVGNITTIRSLI</sequence>
<dbReference type="Proteomes" id="UP001465668">
    <property type="component" value="Unassembled WGS sequence"/>
</dbReference>
<name>A0ABR2XWU0_9PEZI</name>
<accession>A0ABR2XWU0</accession>
<dbReference type="EMBL" id="JARVKM010000017">
    <property type="protein sequence ID" value="KAK9778145.1"/>
    <property type="molecule type" value="Genomic_DNA"/>
</dbReference>
<feature type="chain" id="PRO_5045948912" evidence="1">
    <location>
        <begin position="20"/>
        <end position="743"/>
    </location>
</feature>
<keyword evidence="1" id="KW-0732">Signal</keyword>
<gene>
    <name evidence="2" type="ORF">SCAR479_05115</name>
</gene>
<evidence type="ECO:0000313" key="2">
    <source>
        <dbReference type="EMBL" id="KAK9778145.1"/>
    </source>
</evidence>
<evidence type="ECO:0000313" key="3">
    <source>
        <dbReference type="Proteomes" id="UP001465668"/>
    </source>
</evidence>
<organism evidence="2 3">
    <name type="scientific">Seiridium cardinale</name>
    <dbReference type="NCBI Taxonomy" id="138064"/>
    <lineage>
        <taxon>Eukaryota</taxon>
        <taxon>Fungi</taxon>
        <taxon>Dikarya</taxon>
        <taxon>Ascomycota</taxon>
        <taxon>Pezizomycotina</taxon>
        <taxon>Sordariomycetes</taxon>
        <taxon>Xylariomycetidae</taxon>
        <taxon>Amphisphaeriales</taxon>
        <taxon>Sporocadaceae</taxon>
        <taxon>Seiridium</taxon>
    </lineage>
</organism>
<keyword evidence="3" id="KW-1185">Reference proteome</keyword>
<evidence type="ECO:0000256" key="1">
    <source>
        <dbReference type="SAM" id="SignalP"/>
    </source>
</evidence>
<comment type="caution">
    <text evidence="2">The sequence shown here is derived from an EMBL/GenBank/DDBJ whole genome shotgun (WGS) entry which is preliminary data.</text>
</comment>
<feature type="signal peptide" evidence="1">
    <location>
        <begin position="1"/>
        <end position="19"/>
    </location>
</feature>
<reference evidence="2 3" key="1">
    <citation type="submission" date="2024-02" db="EMBL/GenBank/DDBJ databases">
        <title>First draft genome assembly of two strains of Seiridium cardinale.</title>
        <authorList>
            <person name="Emiliani G."/>
            <person name="Scali E."/>
        </authorList>
    </citation>
    <scope>NUCLEOTIDE SEQUENCE [LARGE SCALE GENOMIC DNA]</scope>
    <source>
        <strain evidence="2 3">BM-138-000479</strain>
    </source>
</reference>